<evidence type="ECO:0000313" key="2">
    <source>
        <dbReference type="EMBL" id="MBE6832189.1"/>
    </source>
</evidence>
<proteinExistence type="predicted"/>
<dbReference type="AlphaFoldDB" id="A0A928KQB5"/>
<evidence type="ECO:0000313" key="3">
    <source>
        <dbReference type="Proteomes" id="UP000754750"/>
    </source>
</evidence>
<dbReference type="RefSeq" id="WP_326839735.1">
    <property type="nucleotide sequence ID" value="NZ_SVNY01000001.1"/>
</dbReference>
<dbReference type="InterPro" id="IPR006059">
    <property type="entry name" value="SBP"/>
</dbReference>
<dbReference type="PANTHER" id="PTHR43649">
    <property type="entry name" value="ARABINOSE-BINDING PROTEIN-RELATED"/>
    <property type="match status" value="1"/>
</dbReference>
<comment type="caution">
    <text evidence="2">The sequence shown here is derived from an EMBL/GenBank/DDBJ whole genome shotgun (WGS) entry which is preliminary data.</text>
</comment>
<dbReference type="Gene3D" id="3.40.190.10">
    <property type="entry name" value="Periplasmic binding protein-like II"/>
    <property type="match status" value="1"/>
</dbReference>
<reference evidence="2" key="1">
    <citation type="submission" date="2019-04" db="EMBL/GenBank/DDBJ databases">
        <title>Evolution of Biomass-Degrading Anaerobic Consortia Revealed by Metagenomics.</title>
        <authorList>
            <person name="Peng X."/>
        </authorList>
    </citation>
    <scope>NUCLEOTIDE SEQUENCE</scope>
    <source>
        <strain evidence="2">SIG551</strain>
    </source>
</reference>
<keyword evidence="1" id="KW-0732">Signal</keyword>
<evidence type="ECO:0000256" key="1">
    <source>
        <dbReference type="SAM" id="SignalP"/>
    </source>
</evidence>
<dbReference type="InterPro" id="IPR050490">
    <property type="entry name" value="Bact_solute-bd_prot1"/>
</dbReference>
<dbReference type="EMBL" id="SVNY01000001">
    <property type="protein sequence ID" value="MBE6832189.1"/>
    <property type="molecule type" value="Genomic_DNA"/>
</dbReference>
<gene>
    <name evidence="2" type="ORF">E7512_01160</name>
</gene>
<sequence length="447" mass="48246">MKKGFKKGLALALASGMLLSTTACGGSSAPGSAAPGGSAASGAAGGEMTGELRVTTQAWMMGKYDFEGIKADFEKKHPGVTVVYNKVDNADVTTNMLQWSQGKTNCDIAIGGSREHAVQYAAKDYIIDFGDDFFTGDIAKDKFFPAFLELGNVEGKQYMIPITGEVMFIVANKELMKKAGLTDANGKVAPPKTWDELYEYAKKATVTENGKTVQTGLSIDWGTNFMTYSYLSALQGIKGNFFESDGKTIDFTSPESKSLLTSWNKLVKDGYTPTDTFADMDAGRTNFKAGKVAMLMTAASRWIECQENVGKGNTTVIPIPGTDTHGSLVYIHGAVIPKASPKIELAKLFMKEELLKTEFHVKALNTYGKMSPLLAHYQGLENADWPTVVEATKSAVTTPLYKDFSKLDTGVQVELQKCIKGDQGVEETQGNLKKLIGSLDLTTGLNH</sequence>
<dbReference type="SUPFAM" id="SSF53850">
    <property type="entry name" value="Periplasmic binding protein-like II"/>
    <property type="match status" value="1"/>
</dbReference>
<organism evidence="2 3">
    <name type="scientific">Faecalispora sporosphaeroides</name>
    <dbReference type="NCBI Taxonomy" id="1549"/>
    <lineage>
        <taxon>Bacteria</taxon>
        <taxon>Bacillati</taxon>
        <taxon>Bacillota</taxon>
        <taxon>Clostridia</taxon>
        <taxon>Eubacteriales</taxon>
        <taxon>Oscillospiraceae</taxon>
        <taxon>Faecalispora</taxon>
    </lineage>
</organism>
<accession>A0A928KQB5</accession>
<protein>
    <submittedName>
        <fullName evidence="2">Extracellular solute-binding protein</fullName>
    </submittedName>
</protein>
<feature type="chain" id="PRO_5038451000" evidence="1">
    <location>
        <begin position="26"/>
        <end position="447"/>
    </location>
</feature>
<feature type="signal peptide" evidence="1">
    <location>
        <begin position="1"/>
        <end position="25"/>
    </location>
</feature>
<dbReference type="Pfam" id="PF01547">
    <property type="entry name" value="SBP_bac_1"/>
    <property type="match status" value="1"/>
</dbReference>
<name>A0A928KQB5_9FIRM</name>
<dbReference type="Proteomes" id="UP000754750">
    <property type="component" value="Unassembled WGS sequence"/>
</dbReference>
<dbReference type="PANTHER" id="PTHR43649:SF12">
    <property type="entry name" value="DIACETYLCHITOBIOSE BINDING PROTEIN DASA"/>
    <property type="match status" value="1"/>
</dbReference>
<dbReference type="PROSITE" id="PS51257">
    <property type="entry name" value="PROKAR_LIPOPROTEIN"/>
    <property type="match status" value="1"/>
</dbReference>